<dbReference type="Proteomes" id="UP001057375">
    <property type="component" value="Unassembled WGS sequence"/>
</dbReference>
<protein>
    <submittedName>
        <fullName evidence="1">Uncharacterized protein</fullName>
    </submittedName>
</protein>
<proteinExistence type="predicted"/>
<accession>A0ABQ5KX60</accession>
<name>A0ABQ5KX60_9EUKA</name>
<comment type="caution">
    <text evidence="1">The sequence shown here is derived from an EMBL/GenBank/DDBJ whole genome shotgun (WGS) entry which is preliminary data.</text>
</comment>
<gene>
    <name evidence="1" type="ORF">ADUPG1_009901</name>
</gene>
<sequence>MSQISSLFPFHENSRVARILSSTPSESSPGSASNSDTRDIHSDLLFPYSEPHFADTLSTPSPSSVPEMFLLPVCEHSTLSYLPIYAPNTLPADDIVSELPRVSPLPSPPTSVRKCRLTAAQYDEFYSLGIMLGLVSFYLGCSVDHSFGRRRRKYFEALCSSQRTGLTYKMLCSGFFKNKHLGCSRRLQSCSKIIFKLIFRSIHHSFFETAPDLENERAFTYKFLEVLISNLCESLDLSKEKKTSLISIIYDPISQWLKNHRFNPKVLLSSLELIETSDFKLRSQKCRKRGRKPKSTSLELSSTRKGH</sequence>
<dbReference type="EMBL" id="BQXS01011368">
    <property type="protein sequence ID" value="GKT37040.1"/>
    <property type="molecule type" value="Genomic_DNA"/>
</dbReference>
<reference evidence="1" key="1">
    <citation type="submission" date="2022-03" db="EMBL/GenBank/DDBJ databases">
        <title>Draft genome sequence of Aduncisulcus paluster, a free-living microaerophilic Fornicata.</title>
        <authorList>
            <person name="Yuyama I."/>
            <person name="Kume K."/>
            <person name="Tamura T."/>
            <person name="Inagaki Y."/>
            <person name="Hashimoto T."/>
        </authorList>
    </citation>
    <scope>NUCLEOTIDE SEQUENCE</scope>
    <source>
        <strain evidence="1">NY0171</strain>
    </source>
</reference>
<evidence type="ECO:0000313" key="1">
    <source>
        <dbReference type="EMBL" id="GKT37040.1"/>
    </source>
</evidence>
<evidence type="ECO:0000313" key="2">
    <source>
        <dbReference type="Proteomes" id="UP001057375"/>
    </source>
</evidence>
<organism evidence="1 2">
    <name type="scientific">Aduncisulcus paluster</name>
    <dbReference type="NCBI Taxonomy" id="2918883"/>
    <lineage>
        <taxon>Eukaryota</taxon>
        <taxon>Metamonada</taxon>
        <taxon>Carpediemonas-like organisms</taxon>
        <taxon>Aduncisulcus</taxon>
    </lineage>
</organism>
<keyword evidence="2" id="KW-1185">Reference proteome</keyword>